<dbReference type="EMBL" id="CP000463">
    <property type="protein sequence ID" value="ABJ07622.1"/>
    <property type="molecule type" value="Genomic_DNA"/>
</dbReference>
<organism evidence="2">
    <name type="scientific">Rhodopseudomonas palustris (strain BisA53)</name>
    <dbReference type="NCBI Taxonomy" id="316055"/>
    <lineage>
        <taxon>Bacteria</taxon>
        <taxon>Pseudomonadati</taxon>
        <taxon>Pseudomonadota</taxon>
        <taxon>Alphaproteobacteria</taxon>
        <taxon>Hyphomicrobiales</taxon>
        <taxon>Nitrobacteraceae</taxon>
        <taxon>Rhodopseudomonas</taxon>
    </lineage>
</organism>
<protein>
    <submittedName>
        <fullName evidence="2">Uncharacterized protein</fullName>
    </submittedName>
</protein>
<dbReference type="HOGENOM" id="CLU_1189172_0_0_5"/>
<gene>
    <name evidence="2" type="ordered locus">RPE_3693</name>
</gene>
<accession>Q07KB2</accession>
<keyword evidence="1" id="KW-1133">Transmembrane helix</keyword>
<dbReference type="KEGG" id="rpe:RPE_3693"/>
<proteinExistence type="predicted"/>
<reference evidence="2" key="1">
    <citation type="submission" date="2006-09" db="EMBL/GenBank/DDBJ databases">
        <title>Complete sequence of Rhodopseudomonas palustris BisA53.</title>
        <authorList>
            <consortium name="US DOE Joint Genome Institute"/>
            <person name="Copeland A."/>
            <person name="Lucas S."/>
            <person name="Lapidus A."/>
            <person name="Barry K."/>
            <person name="Detter J.C."/>
            <person name="Glavina del Rio T."/>
            <person name="Hammon N."/>
            <person name="Israni S."/>
            <person name="Dalin E."/>
            <person name="Tice H."/>
            <person name="Pitluck S."/>
            <person name="Chain P."/>
            <person name="Malfatti S."/>
            <person name="Shin M."/>
            <person name="Vergez L."/>
            <person name="Schmutz J."/>
            <person name="Larimer F."/>
            <person name="Land M."/>
            <person name="Hauser L."/>
            <person name="Pelletier D.A."/>
            <person name="Kyrpides N."/>
            <person name="Kim E."/>
            <person name="Harwood C.S."/>
            <person name="Oda Y."/>
            <person name="Richardson P."/>
        </authorList>
    </citation>
    <scope>NUCLEOTIDE SEQUENCE [LARGE SCALE GENOMIC DNA]</scope>
    <source>
        <strain evidence="2">BisA53</strain>
    </source>
</reference>
<feature type="transmembrane region" description="Helical" evidence="1">
    <location>
        <begin position="214"/>
        <end position="231"/>
    </location>
</feature>
<dbReference type="AlphaFoldDB" id="Q07KB2"/>
<keyword evidence="1" id="KW-0812">Transmembrane</keyword>
<sequence>MAHLRLSVASIDITTAWALSREDGRPYRHDTLRLGVHPEQRDYLRLKTGEIFCHPSNADFPSADPSRIAASLVIEQAGLDHDGADNKLRYLSETARDGNSHRSAIEFRWCLPMADFQELLINIRSGLVPIKAGIALQQEIVEGGTSLRFNLEADGSGIKWDNDNAAARKLGLNIEQVSLQFRPRDGLGDSAKAIGLSTEIRDQLTRIGGDIRRIGVILIGGIAALVIAILLRP</sequence>
<name>Q07KB2_RHOP5</name>
<evidence type="ECO:0000256" key="1">
    <source>
        <dbReference type="SAM" id="Phobius"/>
    </source>
</evidence>
<keyword evidence="1" id="KW-0472">Membrane</keyword>
<evidence type="ECO:0000313" key="2">
    <source>
        <dbReference type="EMBL" id="ABJ07622.1"/>
    </source>
</evidence>